<dbReference type="GO" id="GO:0016491">
    <property type="term" value="F:oxidoreductase activity"/>
    <property type="evidence" value="ECO:0007669"/>
    <property type="project" value="UniProtKB-KW"/>
</dbReference>
<sequence length="280" mass="29615">MARIPKTSPVLITGCSSGIGRASAIAFARRGFLTVATSRNLADIEDLRAEGCEIRALDVTDDGSAETVAAIEKRFGPVGVLVNNAGFPQYGPIEEVPLDGVRRSFETNVLGVVRMAQLVLPGMREVGRGRIVNVSSVAGRVSMPGAGIYHASKFALEAISDALRVEVKDFGIDVANVLPGPVATKFVGKVAAGLPDTGPDSPYRGFKDSVRLMMERALRPGNPGVLSPEDIAAAILSAATDRVPRIRYNVGSFSKLAPMLHAIAPERVVDAAFLRVLGRR</sequence>
<keyword evidence="5" id="KW-1185">Reference proteome</keyword>
<evidence type="ECO:0000256" key="2">
    <source>
        <dbReference type="ARBA" id="ARBA00023002"/>
    </source>
</evidence>
<dbReference type="STRING" id="1855383.SAMN05216548_10144"/>
<proteinExistence type="inferred from homology"/>
<keyword evidence="2" id="KW-0560">Oxidoreductase</keyword>
<evidence type="ECO:0000313" key="5">
    <source>
        <dbReference type="Proteomes" id="UP000199647"/>
    </source>
</evidence>
<dbReference type="Gene3D" id="3.40.50.720">
    <property type="entry name" value="NAD(P)-binding Rossmann-like Domain"/>
    <property type="match status" value="1"/>
</dbReference>
<reference evidence="4 5" key="1">
    <citation type="submission" date="2016-10" db="EMBL/GenBank/DDBJ databases">
        <authorList>
            <person name="de Groot N.N."/>
        </authorList>
    </citation>
    <scope>NUCLEOTIDE SEQUENCE [LARGE SCALE GENOMIC DNA]</scope>
    <source>
        <strain evidence="4 5">A52C2</strain>
    </source>
</reference>
<accession>A0A1H8Z554</accession>
<name>A0A1H8Z554_9HYPH</name>
<dbReference type="InterPro" id="IPR002347">
    <property type="entry name" value="SDR_fam"/>
</dbReference>
<dbReference type="EMBL" id="FOFG01000001">
    <property type="protein sequence ID" value="SEP59609.1"/>
    <property type="molecule type" value="Genomic_DNA"/>
</dbReference>
<dbReference type="SUPFAM" id="SSF51735">
    <property type="entry name" value="NAD(P)-binding Rossmann-fold domains"/>
    <property type="match status" value="1"/>
</dbReference>
<dbReference type="CDD" id="cd05374">
    <property type="entry name" value="17beta-HSD-like_SDR_c"/>
    <property type="match status" value="1"/>
</dbReference>
<evidence type="ECO:0000256" key="1">
    <source>
        <dbReference type="ARBA" id="ARBA00006484"/>
    </source>
</evidence>
<dbReference type="InterPro" id="IPR036291">
    <property type="entry name" value="NAD(P)-bd_dom_sf"/>
</dbReference>
<dbReference type="Proteomes" id="UP000199647">
    <property type="component" value="Unassembled WGS sequence"/>
</dbReference>
<dbReference type="PANTHER" id="PTHR44169:SF6">
    <property type="entry name" value="NADPH-DEPENDENT 1-ACYLDIHYDROXYACETONE PHOSPHATE REDUCTASE"/>
    <property type="match status" value="1"/>
</dbReference>
<evidence type="ECO:0000313" key="4">
    <source>
        <dbReference type="EMBL" id="SEP59609.1"/>
    </source>
</evidence>
<protein>
    <submittedName>
        <fullName evidence="4">Short-chain dehydrogenase</fullName>
    </submittedName>
</protein>
<dbReference type="Pfam" id="PF00106">
    <property type="entry name" value="adh_short"/>
    <property type="match status" value="1"/>
</dbReference>
<gene>
    <name evidence="4" type="ORF">SAMN05216548_10144</name>
</gene>
<dbReference type="PRINTS" id="PR00080">
    <property type="entry name" value="SDRFAMILY"/>
</dbReference>
<dbReference type="RefSeq" id="WP_238858063.1">
    <property type="nucleotide sequence ID" value="NZ_FOFG01000001.1"/>
</dbReference>
<dbReference type="PANTHER" id="PTHR44169">
    <property type="entry name" value="NADPH-DEPENDENT 1-ACYLDIHYDROXYACETONE PHOSPHATE REDUCTASE"/>
    <property type="match status" value="1"/>
</dbReference>
<comment type="similarity">
    <text evidence="1 3">Belongs to the short-chain dehydrogenases/reductases (SDR) family.</text>
</comment>
<organism evidence="4 5">
    <name type="scientific">Faunimonas pinastri</name>
    <dbReference type="NCBI Taxonomy" id="1855383"/>
    <lineage>
        <taxon>Bacteria</taxon>
        <taxon>Pseudomonadati</taxon>
        <taxon>Pseudomonadota</taxon>
        <taxon>Alphaproteobacteria</taxon>
        <taxon>Hyphomicrobiales</taxon>
        <taxon>Afifellaceae</taxon>
        <taxon>Faunimonas</taxon>
    </lineage>
</organism>
<evidence type="ECO:0000256" key="3">
    <source>
        <dbReference type="RuleBase" id="RU000363"/>
    </source>
</evidence>
<dbReference type="AlphaFoldDB" id="A0A1H8Z554"/>
<dbReference type="PRINTS" id="PR00081">
    <property type="entry name" value="GDHRDH"/>
</dbReference>